<sequence>MKKCILFVILEQYADWEAAYLSSALYMLGCGKYEVKTVSLTREPISSIGGFCVLPDFDIASVPADYEALILIGGMSWRNDEARKVKPLVDQCLEAGRVLGGICDASVFLGTVGALNEVFHTSNDLNDLRQWAGNAYTGEKKYIMRQAVGDQNIITANGTAPLEFAKEVMLALRAASEKAITEWFELHKLGYYNVTLPQAATSWND</sequence>
<accession>A0A4P6LZM9</accession>
<evidence type="ECO:0000313" key="3">
    <source>
        <dbReference type="Proteomes" id="UP000289794"/>
    </source>
</evidence>
<dbReference type="InterPro" id="IPR029062">
    <property type="entry name" value="Class_I_gatase-like"/>
</dbReference>
<dbReference type="EMBL" id="CP035945">
    <property type="protein sequence ID" value="QBE98211.1"/>
    <property type="molecule type" value="Genomic_DNA"/>
</dbReference>
<keyword evidence="2" id="KW-0378">Hydrolase</keyword>
<dbReference type="RefSeq" id="WP_130181715.1">
    <property type="nucleotide sequence ID" value="NZ_CP035945.1"/>
</dbReference>
<dbReference type="SUPFAM" id="SSF52317">
    <property type="entry name" value="Class I glutamine amidotransferase-like"/>
    <property type="match status" value="1"/>
</dbReference>
<dbReference type="AlphaFoldDB" id="A0A4P6LZM9"/>
<dbReference type="Proteomes" id="UP000289794">
    <property type="component" value="Chromosome"/>
</dbReference>
<dbReference type="KEGG" id="bpro:PMF13cell1_03777"/>
<reference evidence="2 3" key="1">
    <citation type="submission" date="2019-01" db="EMBL/GenBank/DDBJ databases">
        <title>PMF-metabolizing Aryl O-demethylase.</title>
        <authorList>
            <person name="Kim M."/>
        </authorList>
    </citation>
    <scope>NUCLEOTIDE SEQUENCE [LARGE SCALE GENOMIC DNA]</scope>
    <source>
        <strain evidence="2 3">PMF1</strain>
    </source>
</reference>
<dbReference type="Pfam" id="PF01965">
    <property type="entry name" value="DJ-1_PfpI"/>
    <property type="match status" value="1"/>
</dbReference>
<dbReference type="PANTHER" id="PTHR48094">
    <property type="entry name" value="PROTEIN/NUCLEIC ACID DEGLYCASE DJ-1-RELATED"/>
    <property type="match status" value="1"/>
</dbReference>
<dbReference type="GO" id="GO:0005737">
    <property type="term" value="C:cytoplasm"/>
    <property type="evidence" value="ECO:0007669"/>
    <property type="project" value="TreeGrafter"/>
</dbReference>
<dbReference type="InterPro" id="IPR002818">
    <property type="entry name" value="DJ-1/PfpI"/>
</dbReference>
<dbReference type="GO" id="GO:0006508">
    <property type="term" value="P:proteolysis"/>
    <property type="evidence" value="ECO:0007669"/>
    <property type="project" value="UniProtKB-KW"/>
</dbReference>
<keyword evidence="2" id="KW-0326">Glycosidase</keyword>
<proteinExistence type="predicted"/>
<dbReference type="InterPro" id="IPR050325">
    <property type="entry name" value="Prot/Nucl_acid_deglycase"/>
</dbReference>
<dbReference type="Gene3D" id="3.40.50.880">
    <property type="match status" value="1"/>
</dbReference>
<dbReference type="PANTHER" id="PTHR48094:SF19">
    <property type="entry name" value="DJ-1_PFPI DOMAIN-CONTAINING PROTEIN"/>
    <property type="match status" value="1"/>
</dbReference>
<gene>
    <name evidence="2" type="primary">ydeA</name>
    <name evidence="2" type="ORF">PMF13cell1_03777</name>
</gene>
<feature type="domain" description="DJ-1/PfpI" evidence="1">
    <location>
        <begin position="5"/>
        <end position="169"/>
    </location>
</feature>
<organism evidence="2 3">
    <name type="scientific">Blautia producta</name>
    <dbReference type="NCBI Taxonomy" id="33035"/>
    <lineage>
        <taxon>Bacteria</taxon>
        <taxon>Bacillati</taxon>
        <taxon>Bacillota</taxon>
        <taxon>Clostridia</taxon>
        <taxon>Lachnospirales</taxon>
        <taxon>Lachnospiraceae</taxon>
        <taxon>Blautia</taxon>
    </lineage>
</organism>
<evidence type="ECO:0000313" key="2">
    <source>
        <dbReference type="EMBL" id="QBE98211.1"/>
    </source>
</evidence>
<dbReference type="GO" id="GO:0008233">
    <property type="term" value="F:peptidase activity"/>
    <property type="evidence" value="ECO:0007669"/>
    <property type="project" value="UniProtKB-KW"/>
</dbReference>
<name>A0A4P6LZM9_9FIRM</name>
<evidence type="ECO:0000259" key="1">
    <source>
        <dbReference type="Pfam" id="PF01965"/>
    </source>
</evidence>
<dbReference type="GO" id="GO:0016798">
    <property type="term" value="F:hydrolase activity, acting on glycosyl bonds"/>
    <property type="evidence" value="ECO:0007669"/>
    <property type="project" value="UniProtKB-KW"/>
</dbReference>
<keyword evidence="2" id="KW-0645">Protease</keyword>
<protein>
    <submittedName>
        <fullName evidence="2">Putative protease YdeA</fullName>
        <ecNumber evidence="2">3.2.-.-</ecNumber>
    </submittedName>
</protein>
<dbReference type="EC" id="3.2.-.-" evidence="2"/>